<evidence type="ECO:0000313" key="1">
    <source>
        <dbReference type="EMBL" id="KAK7483349.1"/>
    </source>
</evidence>
<dbReference type="AlphaFoldDB" id="A0ABD0K8F2"/>
<organism evidence="1 2">
    <name type="scientific">Batillaria attramentaria</name>
    <dbReference type="NCBI Taxonomy" id="370345"/>
    <lineage>
        <taxon>Eukaryota</taxon>
        <taxon>Metazoa</taxon>
        <taxon>Spiralia</taxon>
        <taxon>Lophotrochozoa</taxon>
        <taxon>Mollusca</taxon>
        <taxon>Gastropoda</taxon>
        <taxon>Caenogastropoda</taxon>
        <taxon>Sorbeoconcha</taxon>
        <taxon>Cerithioidea</taxon>
        <taxon>Batillariidae</taxon>
        <taxon>Batillaria</taxon>
    </lineage>
</organism>
<gene>
    <name evidence="1" type="ORF">BaRGS_00025409</name>
</gene>
<proteinExistence type="predicted"/>
<comment type="caution">
    <text evidence="1">The sequence shown here is derived from an EMBL/GenBank/DDBJ whole genome shotgun (WGS) entry which is preliminary data.</text>
</comment>
<sequence>MSSRLNNSGSVPPIPMRSCITHQRVSPLRHELNLIGHKTARPGPQLSGYCLLQPLSPPLNASSGVLPRVENVFMLIKGTEMGVISQPKTLDTGSILVDFLFPVMFCEKPVDTRQFPHKYQVTCKLQSKGKKRENREIRTRPIAPKEL</sequence>
<name>A0ABD0K8F2_9CAEN</name>
<keyword evidence="2" id="KW-1185">Reference proteome</keyword>
<accession>A0ABD0K8F2</accession>
<evidence type="ECO:0000313" key="2">
    <source>
        <dbReference type="Proteomes" id="UP001519460"/>
    </source>
</evidence>
<protein>
    <submittedName>
        <fullName evidence="1">Uncharacterized protein</fullName>
    </submittedName>
</protein>
<reference evidence="1 2" key="1">
    <citation type="journal article" date="2023" name="Sci. Data">
        <title>Genome assembly of the Korean intertidal mud-creeper Batillaria attramentaria.</title>
        <authorList>
            <person name="Patra A.K."/>
            <person name="Ho P.T."/>
            <person name="Jun S."/>
            <person name="Lee S.J."/>
            <person name="Kim Y."/>
            <person name="Won Y.J."/>
        </authorList>
    </citation>
    <scope>NUCLEOTIDE SEQUENCE [LARGE SCALE GENOMIC DNA]</scope>
    <source>
        <strain evidence="1">Wonlab-2016</strain>
    </source>
</reference>
<dbReference type="EMBL" id="JACVVK020000228">
    <property type="protein sequence ID" value="KAK7483349.1"/>
    <property type="molecule type" value="Genomic_DNA"/>
</dbReference>
<dbReference type="Proteomes" id="UP001519460">
    <property type="component" value="Unassembled WGS sequence"/>
</dbReference>